<evidence type="ECO:0000313" key="1">
    <source>
        <dbReference type="EMBL" id="MFD2910977.1"/>
    </source>
</evidence>
<dbReference type="Pfam" id="PF19420">
    <property type="entry name" value="DDAH_eukar"/>
    <property type="match status" value="1"/>
</dbReference>
<dbReference type="EMBL" id="JBHUPG010000005">
    <property type="protein sequence ID" value="MFD2910977.1"/>
    <property type="molecule type" value="Genomic_DNA"/>
</dbReference>
<evidence type="ECO:0000313" key="2">
    <source>
        <dbReference type="Proteomes" id="UP001597561"/>
    </source>
</evidence>
<dbReference type="RefSeq" id="WP_204729654.1">
    <property type="nucleotide sequence ID" value="NZ_JAFBDK010000009.1"/>
</dbReference>
<dbReference type="SUPFAM" id="SSF55909">
    <property type="entry name" value="Pentein"/>
    <property type="match status" value="1"/>
</dbReference>
<proteinExistence type="predicted"/>
<protein>
    <submittedName>
        <fullName evidence="1">Dimethylarginine dimethylaminohydrolase family protein</fullName>
    </submittedName>
</protein>
<sequence>MLMERKENHNQAGCQNEYGALERVLVCPPAFMKIEEAINETQKHFLKDNIDREKAMEQHRLFIQLLHEHGADVAQLPPLAVYPEQVFTRDIGFTIGDTVFISTMGTEMRSGEDNILKEWLQESKLKFEKIKSPSIEGGDVIADGKRVWVGISSRTTEEAVDELRSKLPGHDIISVPFDSQYLHLDCLFNIISPEEALIYRPAFSEEMIEKFEAHYELIDVTDEEQFTMGPNVLAIGQDKIISLPVNQDINKKLRRAGYDVIECDISEIIKSGGSFRCCTLPVNRS</sequence>
<reference evidence="2" key="1">
    <citation type="journal article" date="2019" name="Int. J. Syst. Evol. Microbiol.">
        <title>The Global Catalogue of Microorganisms (GCM) 10K type strain sequencing project: providing services to taxonomists for standard genome sequencing and annotation.</title>
        <authorList>
            <consortium name="The Broad Institute Genomics Platform"/>
            <consortium name="The Broad Institute Genome Sequencing Center for Infectious Disease"/>
            <person name="Wu L."/>
            <person name="Ma J."/>
        </authorList>
    </citation>
    <scope>NUCLEOTIDE SEQUENCE [LARGE SCALE GENOMIC DNA]</scope>
    <source>
        <strain evidence="2">KCTC 13528</strain>
    </source>
</reference>
<accession>A0ABW5ZEF6</accession>
<dbReference type="Proteomes" id="UP001597561">
    <property type="component" value="Unassembled WGS sequence"/>
</dbReference>
<gene>
    <name evidence="1" type="ORF">ACFS5P_03760</name>
</gene>
<organism evidence="1 2">
    <name type="scientific">Jeotgalibacillus terrae</name>
    <dbReference type="NCBI Taxonomy" id="587735"/>
    <lineage>
        <taxon>Bacteria</taxon>
        <taxon>Bacillati</taxon>
        <taxon>Bacillota</taxon>
        <taxon>Bacilli</taxon>
        <taxon>Bacillales</taxon>
        <taxon>Caryophanaceae</taxon>
        <taxon>Jeotgalibacillus</taxon>
    </lineage>
</organism>
<name>A0ABW5ZEF6_9BACL</name>
<dbReference type="Gene3D" id="3.75.10.10">
    <property type="entry name" value="L-arginine/glycine Amidinotransferase, Chain A"/>
    <property type="match status" value="1"/>
</dbReference>
<dbReference type="PANTHER" id="PTHR47271">
    <property type="entry name" value="ARGININE DEIMINASE"/>
    <property type="match status" value="1"/>
</dbReference>
<dbReference type="PANTHER" id="PTHR47271:SF2">
    <property type="entry name" value="ARGININE DEIMINASE"/>
    <property type="match status" value="1"/>
</dbReference>
<keyword evidence="2" id="KW-1185">Reference proteome</keyword>
<comment type="caution">
    <text evidence="1">The sequence shown here is derived from an EMBL/GenBank/DDBJ whole genome shotgun (WGS) entry which is preliminary data.</text>
</comment>